<organism evidence="1 2">
    <name type="scientific">Thetidibacter halocola</name>
    <dbReference type="NCBI Taxonomy" id="2827239"/>
    <lineage>
        <taxon>Bacteria</taxon>
        <taxon>Pseudomonadati</taxon>
        <taxon>Pseudomonadota</taxon>
        <taxon>Alphaproteobacteria</taxon>
        <taxon>Rhodobacterales</taxon>
        <taxon>Roseobacteraceae</taxon>
        <taxon>Thetidibacter</taxon>
    </lineage>
</organism>
<accession>A0A8J7WGT9</accession>
<keyword evidence="2" id="KW-1185">Reference proteome</keyword>
<reference evidence="1" key="1">
    <citation type="submission" date="2021-04" db="EMBL/GenBank/DDBJ databases">
        <authorList>
            <person name="Yoon J."/>
        </authorList>
    </citation>
    <scope>NUCLEOTIDE SEQUENCE</scope>
    <source>
        <strain evidence="1">KMU-90</strain>
    </source>
</reference>
<evidence type="ECO:0000313" key="2">
    <source>
        <dbReference type="Proteomes" id="UP000681356"/>
    </source>
</evidence>
<dbReference type="AlphaFoldDB" id="A0A8J7WGT9"/>
<evidence type="ECO:0000313" key="1">
    <source>
        <dbReference type="EMBL" id="MBS0125063.1"/>
    </source>
</evidence>
<protein>
    <submittedName>
        <fullName evidence="1">Uncharacterized protein</fullName>
    </submittedName>
</protein>
<proteinExistence type="predicted"/>
<sequence length="50" mass="5918">MTDLDGAKKFFRKRGWIREFFDRHGVRAGDTVTVEEIAPYSYRVAPQRRS</sequence>
<dbReference type="Proteomes" id="UP000681356">
    <property type="component" value="Unassembled WGS sequence"/>
</dbReference>
<gene>
    <name evidence="1" type="ORF">KB874_13280</name>
</gene>
<name>A0A8J7WGT9_9RHOB</name>
<dbReference type="EMBL" id="JAGTUU010000005">
    <property type="protein sequence ID" value="MBS0125063.1"/>
    <property type="molecule type" value="Genomic_DNA"/>
</dbReference>
<comment type="caution">
    <text evidence="1">The sequence shown here is derived from an EMBL/GenBank/DDBJ whole genome shotgun (WGS) entry which is preliminary data.</text>
</comment>